<protein>
    <submittedName>
        <fullName evidence="1">Uncharacterized protein</fullName>
    </submittedName>
</protein>
<name>A0ABQ6II68_9MICO</name>
<dbReference type="EMBL" id="BSUN01000001">
    <property type="protein sequence ID" value="GMA36857.1"/>
    <property type="molecule type" value="Genomic_DNA"/>
</dbReference>
<sequence length="63" mass="6566">MLAEQVRSGQGQALDAYLAQRVFAGADLTVAEPDSGDVAGYAAWLETYSAGLAIERAAVEAIH</sequence>
<organism evidence="1 2">
    <name type="scientific">Demequina litorisediminis</name>
    <dbReference type="NCBI Taxonomy" id="1849022"/>
    <lineage>
        <taxon>Bacteria</taxon>
        <taxon>Bacillati</taxon>
        <taxon>Actinomycetota</taxon>
        <taxon>Actinomycetes</taxon>
        <taxon>Micrococcales</taxon>
        <taxon>Demequinaceae</taxon>
        <taxon>Demequina</taxon>
    </lineage>
</organism>
<evidence type="ECO:0000313" key="1">
    <source>
        <dbReference type="EMBL" id="GMA36857.1"/>
    </source>
</evidence>
<dbReference type="Proteomes" id="UP001157125">
    <property type="component" value="Unassembled WGS sequence"/>
</dbReference>
<comment type="caution">
    <text evidence="1">The sequence shown here is derived from an EMBL/GenBank/DDBJ whole genome shotgun (WGS) entry which is preliminary data.</text>
</comment>
<proteinExistence type="predicted"/>
<keyword evidence="2" id="KW-1185">Reference proteome</keyword>
<accession>A0ABQ6II68</accession>
<reference evidence="2" key="1">
    <citation type="journal article" date="2019" name="Int. J. Syst. Evol. Microbiol.">
        <title>The Global Catalogue of Microorganisms (GCM) 10K type strain sequencing project: providing services to taxonomists for standard genome sequencing and annotation.</title>
        <authorList>
            <consortium name="The Broad Institute Genomics Platform"/>
            <consortium name="The Broad Institute Genome Sequencing Center for Infectious Disease"/>
            <person name="Wu L."/>
            <person name="Ma J."/>
        </authorList>
    </citation>
    <scope>NUCLEOTIDE SEQUENCE [LARGE SCALE GENOMIC DNA]</scope>
    <source>
        <strain evidence="2">NBRC 112299</strain>
    </source>
</reference>
<gene>
    <name evidence="1" type="ORF">GCM10025876_30610</name>
</gene>
<evidence type="ECO:0000313" key="2">
    <source>
        <dbReference type="Proteomes" id="UP001157125"/>
    </source>
</evidence>